<protein>
    <submittedName>
        <fullName evidence="3">Uncharacterized protein</fullName>
    </submittedName>
</protein>
<evidence type="ECO:0000313" key="4">
    <source>
        <dbReference type="Proteomes" id="UP000238308"/>
    </source>
</evidence>
<dbReference type="RefSeq" id="WP_106227586.1">
    <property type="nucleotide sequence ID" value="NZ_PVTV01000013.1"/>
</dbReference>
<name>A0A2T0XGH5_9BURK</name>
<feature type="transmembrane region" description="Helical" evidence="2">
    <location>
        <begin position="49"/>
        <end position="67"/>
    </location>
</feature>
<proteinExistence type="predicted"/>
<feature type="transmembrane region" description="Helical" evidence="2">
    <location>
        <begin position="20"/>
        <end position="43"/>
    </location>
</feature>
<dbReference type="Proteomes" id="UP000238308">
    <property type="component" value="Unassembled WGS sequence"/>
</dbReference>
<comment type="caution">
    <text evidence="3">The sequence shown here is derived from an EMBL/GenBank/DDBJ whole genome shotgun (WGS) entry which is preliminary data.</text>
</comment>
<organism evidence="3 4">
    <name type="scientific">Jezberella montanilacus</name>
    <dbReference type="NCBI Taxonomy" id="323426"/>
    <lineage>
        <taxon>Bacteria</taxon>
        <taxon>Pseudomonadati</taxon>
        <taxon>Pseudomonadota</taxon>
        <taxon>Betaproteobacteria</taxon>
        <taxon>Burkholderiales</taxon>
        <taxon>Alcaligenaceae</taxon>
        <taxon>Jezberella</taxon>
    </lineage>
</organism>
<evidence type="ECO:0000256" key="1">
    <source>
        <dbReference type="SAM" id="Coils"/>
    </source>
</evidence>
<keyword evidence="2" id="KW-0812">Transmembrane</keyword>
<dbReference type="AlphaFoldDB" id="A0A2T0XGH5"/>
<sequence length="152" mass="17574">MARQPKRRRGKGRYDSGLNWLLWSARLTFLFVWIVSLVAVLIAGDQKKGLAVTFVLLVTACFLYQVFWSLSLDEDSDVDEVDLGAQLRELDHELVYVKSQYESLSEEKMDLADELNRRLKVLKADYAILEAEYELLFTRERPKKAVKGNDLT</sequence>
<evidence type="ECO:0000256" key="2">
    <source>
        <dbReference type="SAM" id="Phobius"/>
    </source>
</evidence>
<evidence type="ECO:0000313" key="3">
    <source>
        <dbReference type="EMBL" id="PRY98022.1"/>
    </source>
</evidence>
<keyword evidence="2" id="KW-1133">Transmembrane helix</keyword>
<dbReference type="EMBL" id="PVTV01000013">
    <property type="protein sequence ID" value="PRY98022.1"/>
    <property type="molecule type" value="Genomic_DNA"/>
</dbReference>
<keyword evidence="1" id="KW-0175">Coiled coil</keyword>
<gene>
    <name evidence="3" type="ORF">BCM14_1739</name>
</gene>
<feature type="coiled-coil region" evidence="1">
    <location>
        <begin position="87"/>
        <end position="132"/>
    </location>
</feature>
<reference evidence="3 4" key="1">
    <citation type="submission" date="2018-03" db="EMBL/GenBank/DDBJ databases">
        <title>Genomic Encyclopedia of Type Strains, Phase III (KMG-III): the genomes of soil and plant-associated and newly described type strains.</title>
        <authorList>
            <person name="Whitman W."/>
        </authorList>
    </citation>
    <scope>NUCLEOTIDE SEQUENCE [LARGE SCALE GENOMIC DNA]</scope>
    <source>
        <strain evidence="3 4">MWH-P2sevCIIIb</strain>
    </source>
</reference>
<accession>A0A2T0XGH5</accession>
<keyword evidence="4" id="KW-1185">Reference proteome</keyword>
<keyword evidence="2" id="KW-0472">Membrane</keyword>